<dbReference type="VEuPathDB" id="FungiDB:AeMF1_009186"/>
<dbReference type="InterPro" id="IPR013083">
    <property type="entry name" value="Znf_RING/FYVE/PHD"/>
</dbReference>
<evidence type="ECO:0000256" key="1">
    <source>
        <dbReference type="ARBA" id="ARBA00023117"/>
    </source>
</evidence>
<feature type="compositionally biased region" description="Pro residues" evidence="3">
    <location>
        <begin position="454"/>
        <end position="463"/>
    </location>
</feature>
<feature type="compositionally biased region" description="Basic and acidic residues" evidence="3">
    <location>
        <begin position="18"/>
        <end position="37"/>
    </location>
</feature>
<feature type="region of interest" description="Disordered" evidence="3">
    <location>
        <begin position="835"/>
        <end position="985"/>
    </location>
</feature>
<dbReference type="PANTHER" id="PTHR47343">
    <property type="entry name" value="TRANSCRIPTIONAL ACTIVATOR SPT7"/>
    <property type="match status" value="1"/>
</dbReference>
<dbReference type="Gene3D" id="3.30.40.10">
    <property type="entry name" value="Zinc/RING finger domain, C3HC4 (zinc finger)"/>
    <property type="match status" value="1"/>
</dbReference>
<dbReference type="GO" id="GO:0046695">
    <property type="term" value="C:SLIK (SAGA-like) complex"/>
    <property type="evidence" value="ECO:0007669"/>
    <property type="project" value="InterPro"/>
</dbReference>
<dbReference type="GO" id="GO:0006357">
    <property type="term" value="P:regulation of transcription by RNA polymerase II"/>
    <property type="evidence" value="ECO:0007669"/>
    <property type="project" value="TreeGrafter"/>
</dbReference>
<dbReference type="InterPro" id="IPR001487">
    <property type="entry name" value="Bromodomain"/>
</dbReference>
<dbReference type="PROSITE" id="PS00633">
    <property type="entry name" value="BROMODOMAIN_1"/>
    <property type="match status" value="1"/>
</dbReference>
<dbReference type="Pfam" id="PF00439">
    <property type="entry name" value="Bromodomain"/>
    <property type="match status" value="1"/>
</dbReference>
<evidence type="ECO:0000313" key="6">
    <source>
        <dbReference type="Proteomes" id="UP000481153"/>
    </source>
</evidence>
<feature type="compositionally biased region" description="Basic residues" evidence="3">
    <location>
        <begin position="494"/>
        <end position="504"/>
    </location>
</feature>
<feature type="compositionally biased region" description="Acidic residues" evidence="3">
    <location>
        <begin position="38"/>
        <end position="65"/>
    </location>
</feature>
<feature type="compositionally biased region" description="Basic and acidic residues" evidence="3">
    <location>
        <begin position="671"/>
        <end position="685"/>
    </location>
</feature>
<dbReference type="Gene3D" id="1.20.920.10">
    <property type="entry name" value="Bromodomain-like"/>
    <property type="match status" value="1"/>
</dbReference>
<reference evidence="5 6" key="1">
    <citation type="submission" date="2019-07" db="EMBL/GenBank/DDBJ databases">
        <title>Genomics analysis of Aphanomyces spp. identifies a new class of oomycete effector associated with host adaptation.</title>
        <authorList>
            <person name="Gaulin E."/>
        </authorList>
    </citation>
    <scope>NUCLEOTIDE SEQUENCE [LARGE SCALE GENOMIC DNA]</scope>
    <source>
        <strain evidence="5 6">ATCC 201684</strain>
    </source>
</reference>
<comment type="caution">
    <text evidence="5">The sequence shown here is derived from an EMBL/GenBank/DDBJ whole genome shotgun (WGS) entry which is preliminary data.</text>
</comment>
<dbReference type="SMART" id="SM00297">
    <property type="entry name" value="BROMO"/>
    <property type="match status" value="1"/>
</dbReference>
<feature type="compositionally biased region" description="Low complexity" evidence="3">
    <location>
        <begin position="929"/>
        <end position="943"/>
    </location>
</feature>
<evidence type="ECO:0000256" key="3">
    <source>
        <dbReference type="SAM" id="MobiDB-lite"/>
    </source>
</evidence>
<dbReference type="SUPFAM" id="SSF47370">
    <property type="entry name" value="Bromodomain"/>
    <property type="match status" value="1"/>
</dbReference>
<dbReference type="SUPFAM" id="SSF57903">
    <property type="entry name" value="FYVE/PHD zinc finger"/>
    <property type="match status" value="1"/>
</dbReference>
<feature type="compositionally biased region" description="Low complexity" evidence="3">
    <location>
        <begin position="970"/>
        <end position="985"/>
    </location>
</feature>
<feature type="compositionally biased region" description="Polar residues" evidence="3">
    <location>
        <begin position="657"/>
        <end position="666"/>
    </location>
</feature>
<gene>
    <name evidence="5" type="ORF">Ae201684_003982</name>
</gene>
<feature type="compositionally biased region" description="Low complexity" evidence="3">
    <location>
        <begin position="859"/>
        <end position="876"/>
    </location>
</feature>
<dbReference type="InterPro" id="IPR011011">
    <property type="entry name" value="Znf_FYVE_PHD"/>
</dbReference>
<keyword evidence="1 2" id="KW-0103">Bromodomain</keyword>
<sequence>MVLTSAAGLPPSSASKAAAHEDKAASNKTEGIKIKDESSDDDDEESDSSSSSDDDDDNESGSENEQDNHEDPGDVKHETEFPPAPPLTAASGSIDRNSPLGVLRGMVEVAQVCHFLQIFGRILKIPSVSRTVIARTTRRHVCLPDLETALIDGEASSSYMLLVEVFYRLCRDAGQKIEKARMGQDWERVLNRKLVDNWQHWFHSNPMPGPFKSVGIRDRALILHALCEWRLQTCTEIKKHITTITTPSKDMKDVDTKFATLRPEALGRDDKGSIYWYFNDGCWVYAEDSPSWDTTEVKPPYHVRYSTPTKIRLSVHFHLENNDGMDTIQPTVIEDKSKRKRSSKKESKKSKHHKHDRKKSEATPSTPPPPPPEPELPPAEEAPPVAEEVPRDSSPEHDPNDRNVLCSVCKKYYDMSLLDPPLLKKPQGDWKCFECLVNDCRGWPRRRPSRQVTPAPPPPPPPERSSKKEKRSKKKTSKKSSKKSSSGSSSKKSSSSKKKSKRHHHYPEEYKYLLDIYHTRKRQRDQALVEGLAAGLPVQPIGPSEWRVASASVADLKELLERDFNEPGSMEQQRLKGRLIQILKAGEAHQEELMRIKLREEQQLMWQMEALPRRQSSRVALERLKSQSDPHGKSDDEPWDDKPTNERAMRLSRRSSSDSANNTNGLSAAEIEERNKRRLAMERAHRASRRKRDFDGASSEDEEPRHTQQSSSVSASEWINWKSIHSNAYPLRAVCSALVSRLIQDEMAALFSRPVNPVADGCPDYLSIVKKPMDLGTVKTRSLNGYYTSWEAFKQDMALIWSNCRLYNSEGALIVVYANALEKLYLNLTAQAEEQGVEDMKEDEKETHDSEEEYHKSSDSSSSESSADDSSSSSSSDSDEPRARPPPRSKARSKPPPQKKLRPTVASSSSSESETALPKRNTRAKTIASSSESSDSEANVPLAKKPKSPPPPPPPSTPPPPVLPPQDIPSDSSSSSYFSSSDDSD</sequence>
<dbReference type="InterPro" id="IPR037782">
    <property type="entry name" value="Spt7"/>
</dbReference>
<feature type="compositionally biased region" description="Pro residues" evidence="3">
    <location>
        <begin position="365"/>
        <end position="381"/>
    </location>
</feature>
<feature type="compositionally biased region" description="Basic and acidic residues" evidence="3">
    <location>
        <begin position="621"/>
        <end position="649"/>
    </location>
</feature>
<feature type="compositionally biased region" description="Basic and acidic residues" evidence="3">
    <location>
        <begin position="388"/>
        <end position="401"/>
    </location>
</feature>
<dbReference type="AlphaFoldDB" id="A0A6G0XJR0"/>
<feature type="compositionally biased region" description="Low complexity" evidence="3">
    <location>
        <begin position="483"/>
        <end position="493"/>
    </location>
</feature>
<name>A0A6G0XJR0_9STRA</name>
<feature type="compositionally biased region" description="Basic residues" evidence="3">
    <location>
        <begin position="467"/>
        <end position="482"/>
    </location>
</feature>
<feature type="compositionally biased region" description="Basic residues" evidence="3">
    <location>
        <begin position="885"/>
        <end position="902"/>
    </location>
</feature>
<evidence type="ECO:0000259" key="4">
    <source>
        <dbReference type="PROSITE" id="PS50014"/>
    </source>
</evidence>
<evidence type="ECO:0000256" key="2">
    <source>
        <dbReference type="PROSITE-ProRule" id="PRU00035"/>
    </source>
</evidence>
<dbReference type="PANTHER" id="PTHR47343:SF1">
    <property type="entry name" value="TRANSCRIPTIONAL ACTIVATOR SPT7"/>
    <property type="match status" value="1"/>
</dbReference>
<dbReference type="InterPro" id="IPR036427">
    <property type="entry name" value="Bromodomain-like_sf"/>
</dbReference>
<proteinExistence type="predicted"/>
<dbReference type="Proteomes" id="UP000481153">
    <property type="component" value="Unassembled WGS sequence"/>
</dbReference>
<feature type="region of interest" description="Disordered" evidence="3">
    <location>
        <begin position="443"/>
        <end position="504"/>
    </location>
</feature>
<accession>A0A6G0XJR0</accession>
<feature type="compositionally biased region" description="Basic residues" evidence="3">
    <location>
        <begin position="338"/>
        <end position="357"/>
    </location>
</feature>
<organism evidence="5 6">
    <name type="scientific">Aphanomyces euteiches</name>
    <dbReference type="NCBI Taxonomy" id="100861"/>
    <lineage>
        <taxon>Eukaryota</taxon>
        <taxon>Sar</taxon>
        <taxon>Stramenopiles</taxon>
        <taxon>Oomycota</taxon>
        <taxon>Saprolegniomycetes</taxon>
        <taxon>Saprolegniales</taxon>
        <taxon>Verrucalvaceae</taxon>
        <taxon>Aphanomyces</taxon>
    </lineage>
</organism>
<dbReference type="GO" id="GO:0000124">
    <property type="term" value="C:SAGA complex"/>
    <property type="evidence" value="ECO:0007669"/>
    <property type="project" value="InterPro"/>
</dbReference>
<dbReference type="PROSITE" id="PS50014">
    <property type="entry name" value="BROMODOMAIN_2"/>
    <property type="match status" value="1"/>
</dbReference>
<feature type="domain" description="Bromo" evidence="4">
    <location>
        <begin position="743"/>
        <end position="815"/>
    </location>
</feature>
<feature type="compositionally biased region" description="Basic and acidic residues" evidence="3">
    <location>
        <begin position="838"/>
        <end position="858"/>
    </location>
</feature>
<dbReference type="InterPro" id="IPR018359">
    <property type="entry name" value="Bromodomain_CS"/>
</dbReference>
<keyword evidence="6" id="KW-1185">Reference proteome</keyword>
<dbReference type="PRINTS" id="PR00503">
    <property type="entry name" value="BROMODOMAIN"/>
</dbReference>
<evidence type="ECO:0000313" key="5">
    <source>
        <dbReference type="EMBL" id="KAF0740605.1"/>
    </source>
</evidence>
<dbReference type="EMBL" id="VJMJ01000048">
    <property type="protein sequence ID" value="KAF0740605.1"/>
    <property type="molecule type" value="Genomic_DNA"/>
</dbReference>
<feature type="compositionally biased region" description="Pro residues" evidence="3">
    <location>
        <begin position="948"/>
        <end position="967"/>
    </location>
</feature>
<dbReference type="CDD" id="cd04369">
    <property type="entry name" value="Bromodomain"/>
    <property type="match status" value="1"/>
</dbReference>
<feature type="region of interest" description="Disordered" evidence="3">
    <location>
        <begin position="621"/>
        <end position="712"/>
    </location>
</feature>
<feature type="region of interest" description="Disordered" evidence="3">
    <location>
        <begin position="322"/>
        <end position="402"/>
    </location>
</feature>
<feature type="compositionally biased region" description="Basic and acidic residues" evidence="3">
    <location>
        <begin position="66"/>
        <end position="80"/>
    </location>
</feature>
<protein>
    <recommendedName>
        <fullName evidence="4">Bromo domain-containing protein</fullName>
    </recommendedName>
</protein>
<feature type="region of interest" description="Disordered" evidence="3">
    <location>
        <begin position="1"/>
        <end position="95"/>
    </location>
</feature>
<dbReference type="GO" id="GO:0005198">
    <property type="term" value="F:structural molecule activity"/>
    <property type="evidence" value="ECO:0007669"/>
    <property type="project" value="TreeGrafter"/>
</dbReference>